<accession>A0A7J5TZT9</accession>
<comment type="similarity">
    <text evidence="1">Belongs to the universal stress protein A family.</text>
</comment>
<dbReference type="Gene3D" id="3.40.50.12370">
    <property type="match status" value="1"/>
</dbReference>
<name>A0A7J5TZT9_9BACT</name>
<sequence length="281" mass="30969">MKTILFPTDFTASTQHALDWALYFARQYKATLVVLHVYQPPIPDATLPTMGDLGVGVMATADLEQIGRENLQKLVQKLQPEGVAIESEWRIGAVEDEIVAVANERDIDLVVTGRSAQTGFFDRLVGSAAADVARAATCPVLVVPNLPDDAPAAPVQVKQVVYATQLEFEERDMLAQTMAVARVFGASLQLVKVDAANQPNLYDDHQLLMELQRQHGDLPLDLEKVKARSVTQGLTEYLESHPADLLVMTTRERTFFQNLINPSETERMVAQTDVPVLVLHG</sequence>
<dbReference type="Proteomes" id="UP000488299">
    <property type="component" value="Unassembled WGS sequence"/>
</dbReference>
<feature type="domain" description="UspA" evidence="2">
    <location>
        <begin position="1"/>
        <end position="144"/>
    </location>
</feature>
<dbReference type="PANTHER" id="PTHR46268:SF22">
    <property type="entry name" value="SENSOR PROTEIN KDPD-RELATED"/>
    <property type="match status" value="1"/>
</dbReference>
<dbReference type="AlphaFoldDB" id="A0A7J5TZT9"/>
<evidence type="ECO:0000313" key="4">
    <source>
        <dbReference type="Proteomes" id="UP000488299"/>
    </source>
</evidence>
<dbReference type="Pfam" id="PF00582">
    <property type="entry name" value="Usp"/>
    <property type="match status" value="2"/>
</dbReference>
<proteinExistence type="inferred from homology"/>
<evidence type="ECO:0000259" key="2">
    <source>
        <dbReference type="Pfam" id="PF00582"/>
    </source>
</evidence>
<dbReference type="SUPFAM" id="SSF52402">
    <property type="entry name" value="Adenine nucleotide alpha hydrolases-like"/>
    <property type="match status" value="2"/>
</dbReference>
<dbReference type="InterPro" id="IPR006015">
    <property type="entry name" value="Universal_stress_UspA"/>
</dbReference>
<dbReference type="PRINTS" id="PR01438">
    <property type="entry name" value="UNVRSLSTRESS"/>
</dbReference>
<dbReference type="InterPro" id="IPR006016">
    <property type="entry name" value="UspA"/>
</dbReference>
<organism evidence="3 4">
    <name type="scientific">Rudanella paleaurantiibacter</name>
    <dbReference type="NCBI Taxonomy" id="2614655"/>
    <lineage>
        <taxon>Bacteria</taxon>
        <taxon>Pseudomonadati</taxon>
        <taxon>Bacteroidota</taxon>
        <taxon>Cytophagia</taxon>
        <taxon>Cytophagales</taxon>
        <taxon>Cytophagaceae</taxon>
        <taxon>Rudanella</taxon>
    </lineage>
</organism>
<keyword evidence="4" id="KW-1185">Reference proteome</keyword>
<gene>
    <name evidence="3" type="ORF">F5984_09270</name>
</gene>
<dbReference type="EMBL" id="WELI01000003">
    <property type="protein sequence ID" value="KAB7731008.1"/>
    <property type="molecule type" value="Genomic_DNA"/>
</dbReference>
<evidence type="ECO:0000256" key="1">
    <source>
        <dbReference type="ARBA" id="ARBA00008791"/>
    </source>
</evidence>
<dbReference type="CDD" id="cd00293">
    <property type="entry name" value="USP-like"/>
    <property type="match status" value="1"/>
</dbReference>
<comment type="caution">
    <text evidence="3">The sequence shown here is derived from an EMBL/GenBank/DDBJ whole genome shotgun (WGS) entry which is preliminary data.</text>
</comment>
<protein>
    <submittedName>
        <fullName evidence="3">Universal stress protein</fullName>
    </submittedName>
</protein>
<dbReference type="PANTHER" id="PTHR46268">
    <property type="entry name" value="STRESS RESPONSE PROTEIN NHAX"/>
    <property type="match status" value="1"/>
</dbReference>
<evidence type="ECO:0000313" key="3">
    <source>
        <dbReference type="EMBL" id="KAB7731008.1"/>
    </source>
</evidence>
<reference evidence="3 4" key="1">
    <citation type="submission" date="2019-10" db="EMBL/GenBank/DDBJ databases">
        <title>Rudanella paleaurantiibacter sp. nov., isolated from sludge.</title>
        <authorList>
            <person name="Xu S.Q."/>
        </authorList>
    </citation>
    <scope>NUCLEOTIDE SEQUENCE [LARGE SCALE GENOMIC DNA]</scope>
    <source>
        <strain evidence="3 4">HX-22-17</strain>
    </source>
</reference>
<dbReference type="RefSeq" id="WP_152123997.1">
    <property type="nucleotide sequence ID" value="NZ_WELI01000003.1"/>
</dbReference>
<feature type="domain" description="UspA" evidence="2">
    <location>
        <begin position="210"/>
        <end position="280"/>
    </location>
</feature>